<dbReference type="SUPFAM" id="SSF47413">
    <property type="entry name" value="lambda repressor-like DNA-binding domains"/>
    <property type="match status" value="1"/>
</dbReference>
<sequence>MGKISINTVFAANLRRRMDAAGLSQLALGKRAGIAQRSVGNYLNPKEREAGAKGKEPSAKLTEMAMIADALGVEPWEMLIPEASERDASVEKFVLELSALFRGMPAKAQEALLEQARILHKATRSEDA</sequence>
<name>A0A3S0Z4T5_9BURK</name>
<protein>
    <submittedName>
        <fullName evidence="2">XRE family transcriptional regulator</fullName>
    </submittedName>
</protein>
<feature type="domain" description="HTH cro/C1-type" evidence="1">
    <location>
        <begin position="14"/>
        <end position="79"/>
    </location>
</feature>
<dbReference type="InterPro" id="IPR001387">
    <property type="entry name" value="Cro/C1-type_HTH"/>
</dbReference>
<dbReference type="EMBL" id="RXFT01000006">
    <property type="protein sequence ID" value="RUR68662.1"/>
    <property type="molecule type" value="Genomic_DNA"/>
</dbReference>
<organism evidence="2 3">
    <name type="scientific">Variovorax guangxiensis</name>
    <dbReference type="NCBI Taxonomy" id="1775474"/>
    <lineage>
        <taxon>Bacteria</taxon>
        <taxon>Pseudomonadati</taxon>
        <taxon>Pseudomonadota</taxon>
        <taxon>Betaproteobacteria</taxon>
        <taxon>Burkholderiales</taxon>
        <taxon>Comamonadaceae</taxon>
        <taxon>Variovorax</taxon>
    </lineage>
</organism>
<proteinExistence type="predicted"/>
<dbReference type="SMART" id="SM00530">
    <property type="entry name" value="HTH_XRE"/>
    <property type="match status" value="1"/>
</dbReference>
<dbReference type="AlphaFoldDB" id="A0A3S0Z4T5"/>
<comment type="caution">
    <text evidence="2">The sequence shown here is derived from an EMBL/GenBank/DDBJ whole genome shotgun (WGS) entry which is preliminary data.</text>
</comment>
<dbReference type="Proteomes" id="UP000281118">
    <property type="component" value="Unassembled WGS sequence"/>
</dbReference>
<dbReference type="InterPro" id="IPR010982">
    <property type="entry name" value="Lambda_DNA-bd_dom_sf"/>
</dbReference>
<dbReference type="Gene3D" id="1.10.260.40">
    <property type="entry name" value="lambda repressor-like DNA-binding domains"/>
    <property type="match status" value="1"/>
</dbReference>
<dbReference type="OrthoDB" id="9032099at2"/>
<reference evidence="2 3" key="1">
    <citation type="submission" date="2018-12" db="EMBL/GenBank/DDBJ databases">
        <title>The genome sequences of Variovorax guangxiensis DSM 27352.</title>
        <authorList>
            <person name="Gao J."/>
            <person name="Sun J."/>
        </authorList>
    </citation>
    <scope>NUCLEOTIDE SEQUENCE [LARGE SCALE GENOMIC DNA]</scope>
    <source>
        <strain evidence="2 3">DSM 27352</strain>
    </source>
</reference>
<evidence type="ECO:0000259" key="1">
    <source>
        <dbReference type="PROSITE" id="PS50943"/>
    </source>
</evidence>
<accession>A0A3S0Z4T5</accession>
<gene>
    <name evidence="2" type="ORF">EJP67_16490</name>
</gene>
<dbReference type="RefSeq" id="WP_126022799.1">
    <property type="nucleotide sequence ID" value="NZ_RXFT01000006.1"/>
</dbReference>
<dbReference type="GO" id="GO:0003677">
    <property type="term" value="F:DNA binding"/>
    <property type="evidence" value="ECO:0007669"/>
    <property type="project" value="InterPro"/>
</dbReference>
<evidence type="ECO:0000313" key="3">
    <source>
        <dbReference type="Proteomes" id="UP000281118"/>
    </source>
</evidence>
<dbReference type="PROSITE" id="PS50943">
    <property type="entry name" value="HTH_CROC1"/>
    <property type="match status" value="1"/>
</dbReference>
<evidence type="ECO:0000313" key="2">
    <source>
        <dbReference type="EMBL" id="RUR68662.1"/>
    </source>
</evidence>
<dbReference type="CDD" id="cd00093">
    <property type="entry name" value="HTH_XRE"/>
    <property type="match status" value="1"/>
</dbReference>